<feature type="binding site" evidence="9">
    <location>
        <position position="97"/>
    </location>
    <ligand>
        <name>substrate</name>
    </ligand>
</feature>
<evidence type="ECO:0000256" key="4">
    <source>
        <dbReference type="ARBA" id="ARBA00022832"/>
    </source>
</evidence>
<feature type="binding site" evidence="10">
    <location>
        <position position="42"/>
    </location>
    <ligand>
        <name>NAD(+)</name>
        <dbReference type="ChEBI" id="CHEBI:57540"/>
    </ligand>
</feature>
<dbReference type="PRINTS" id="PR00081">
    <property type="entry name" value="GDHRDH"/>
</dbReference>
<evidence type="ECO:0000256" key="3">
    <source>
        <dbReference type="ARBA" id="ARBA00022516"/>
    </source>
</evidence>
<dbReference type="PANTHER" id="PTHR43159">
    <property type="entry name" value="ENOYL-[ACYL-CARRIER-PROTEIN] REDUCTASE"/>
    <property type="match status" value="1"/>
</dbReference>
<feature type="binding site" evidence="10">
    <location>
        <position position="15"/>
    </location>
    <ligand>
        <name>NAD(+)</name>
        <dbReference type="ChEBI" id="CHEBI:57540"/>
    </ligand>
</feature>
<evidence type="ECO:0000256" key="9">
    <source>
        <dbReference type="PIRSR" id="PIRSR000094-2"/>
    </source>
</evidence>
<evidence type="ECO:0000256" key="5">
    <source>
        <dbReference type="ARBA" id="ARBA00023002"/>
    </source>
</evidence>
<evidence type="ECO:0000256" key="8">
    <source>
        <dbReference type="PIRNR" id="PIRNR000094"/>
    </source>
</evidence>
<evidence type="ECO:0000256" key="7">
    <source>
        <dbReference type="ARBA" id="ARBA00023160"/>
    </source>
</evidence>
<accession>A0A2G9YXC4</accession>
<dbReference type="Pfam" id="PF13561">
    <property type="entry name" value="adh_short_C2"/>
    <property type="match status" value="1"/>
</dbReference>
<keyword evidence="8 10" id="KW-0520">NAD</keyword>
<feature type="binding site" evidence="10">
    <location>
        <begin position="21"/>
        <end position="22"/>
    </location>
    <ligand>
        <name>NAD(+)</name>
        <dbReference type="ChEBI" id="CHEBI:57540"/>
    </ligand>
</feature>
<evidence type="ECO:0000256" key="6">
    <source>
        <dbReference type="ARBA" id="ARBA00023098"/>
    </source>
</evidence>
<comment type="pathway">
    <text evidence="1">Lipid metabolism.</text>
</comment>
<comment type="catalytic activity">
    <reaction evidence="8">
        <text>a 2,3-saturated acyl-[ACP] + NAD(+) = a (2E)-enoyl-[ACP] + NADH + H(+)</text>
        <dbReference type="Rhea" id="RHEA:10240"/>
        <dbReference type="Rhea" id="RHEA-COMP:9925"/>
        <dbReference type="Rhea" id="RHEA-COMP:9926"/>
        <dbReference type="ChEBI" id="CHEBI:15378"/>
        <dbReference type="ChEBI" id="CHEBI:57540"/>
        <dbReference type="ChEBI" id="CHEBI:57945"/>
        <dbReference type="ChEBI" id="CHEBI:78784"/>
        <dbReference type="ChEBI" id="CHEBI:78785"/>
        <dbReference type="EC" id="1.3.1.9"/>
    </reaction>
</comment>
<dbReference type="GO" id="GO:0006633">
    <property type="term" value="P:fatty acid biosynthetic process"/>
    <property type="evidence" value="ECO:0007669"/>
    <property type="project" value="UniProtKB-KW"/>
</dbReference>
<dbReference type="InterPro" id="IPR002347">
    <property type="entry name" value="SDR_fam"/>
</dbReference>
<dbReference type="Proteomes" id="UP000230273">
    <property type="component" value="Unassembled WGS sequence"/>
</dbReference>
<keyword evidence="5 8" id="KW-0560">Oxidoreductase</keyword>
<dbReference type="EMBL" id="PCRP01000059">
    <property type="protein sequence ID" value="PIP23363.1"/>
    <property type="molecule type" value="Genomic_DNA"/>
</dbReference>
<gene>
    <name evidence="11" type="ORF">COX36_03640</name>
</gene>
<dbReference type="GO" id="GO:0004318">
    <property type="term" value="F:enoyl-[acyl-carrier-protein] reductase (NADH) activity"/>
    <property type="evidence" value="ECO:0007669"/>
    <property type="project" value="UniProtKB-EC"/>
</dbReference>
<evidence type="ECO:0000313" key="12">
    <source>
        <dbReference type="Proteomes" id="UP000230273"/>
    </source>
</evidence>
<reference evidence="11 12" key="1">
    <citation type="submission" date="2017-09" db="EMBL/GenBank/DDBJ databases">
        <title>Depth-based differentiation of microbial function through sediment-hosted aquifers and enrichment of novel symbionts in the deep terrestrial subsurface.</title>
        <authorList>
            <person name="Probst A.J."/>
            <person name="Ladd B."/>
            <person name="Jarett J.K."/>
            <person name="Geller-Mcgrath D.E."/>
            <person name="Sieber C.M."/>
            <person name="Emerson J.B."/>
            <person name="Anantharaman K."/>
            <person name="Thomas B.C."/>
            <person name="Malmstrom R."/>
            <person name="Stieglmeier M."/>
            <person name="Klingl A."/>
            <person name="Woyke T."/>
            <person name="Ryan C.M."/>
            <person name="Banfield J.F."/>
        </authorList>
    </citation>
    <scope>NUCLEOTIDE SEQUENCE [LARGE SCALE GENOMIC DNA]</scope>
    <source>
        <strain evidence="11">CG23_combo_of_CG06-09_8_20_14_all_38_19</strain>
    </source>
</reference>
<dbReference type="Gene3D" id="1.10.8.400">
    <property type="entry name" value="Enoyl acyl carrier protein reductase"/>
    <property type="match status" value="1"/>
</dbReference>
<sequence length="257" mass="27772">MVGIDLSGRVALVVGVANKHSIAWAIAQKLAEAGCQIILTYQNERFEKSVKELAGQINCPLTIECDVTNSEQVLAVFEAVRTEVGFLDFLIHSLAFAPAQEWESSFLETSRSGFLKAIEISVYSLIQLSGEFVKISRPGGSIITLTFQASERVFPVYKLMGPAKAALENSVKYLACELGERGIRVNAISAGPISTLAARGIPGFIPGRQDWRERAPLKEDISQGDVANTALFLCSGLSKVITGEIIHVDAGYHIMGT</sequence>
<evidence type="ECO:0000256" key="2">
    <source>
        <dbReference type="ARBA" id="ARBA00009233"/>
    </source>
</evidence>
<evidence type="ECO:0000313" key="11">
    <source>
        <dbReference type="EMBL" id="PIP23363.1"/>
    </source>
</evidence>
<dbReference type="PANTHER" id="PTHR43159:SF2">
    <property type="entry name" value="ENOYL-[ACYL-CARRIER-PROTEIN] REDUCTASE [NADH], CHLOROPLASTIC"/>
    <property type="match status" value="1"/>
</dbReference>
<protein>
    <recommendedName>
        <fullName evidence="8">Enoyl-[acyl-carrier-protein] reductase [NADH]</fullName>
        <ecNumber evidence="8">1.3.1.9</ecNumber>
    </recommendedName>
</protein>
<dbReference type="EC" id="1.3.1.9" evidence="8"/>
<evidence type="ECO:0000256" key="1">
    <source>
        <dbReference type="ARBA" id="ARBA00005189"/>
    </source>
</evidence>
<evidence type="ECO:0000256" key="10">
    <source>
        <dbReference type="PIRSR" id="PIRSR000094-3"/>
    </source>
</evidence>
<dbReference type="SUPFAM" id="SSF51735">
    <property type="entry name" value="NAD(P)-binding Rossmann-fold domains"/>
    <property type="match status" value="1"/>
</dbReference>
<dbReference type="InterPro" id="IPR014358">
    <property type="entry name" value="Enoyl-ACP_Rdtase_NADH"/>
</dbReference>
<keyword evidence="4" id="KW-0276">Fatty acid metabolism</keyword>
<proteinExistence type="inferred from homology"/>
<name>A0A2G9YXC4_9BACT</name>
<feature type="binding site" evidence="10">
    <location>
        <begin position="193"/>
        <end position="197"/>
    </location>
    <ligand>
        <name>NAD(+)</name>
        <dbReference type="ChEBI" id="CHEBI:57540"/>
    </ligand>
</feature>
<keyword evidence="7 8" id="KW-0275">Fatty acid biosynthesis</keyword>
<dbReference type="CDD" id="cd05372">
    <property type="entry name" value="ENR_SDR"/>
    <property type="match status" value="1"/>
</dbReference>
<feature type="binding site" evidence="10">
    <location>
        <position position="164"/>
    </location>
    <ligand>
        <name>NAD(+)</name>
        <dbReference type="ChEBI" id="CHEBI:57540"/>
    </ligand>
</feature>
<keyword evidence="3 8" id="KW-0444">Lipid biosynthesis</keyword>
<dbReference type="AlphaFoldDB" id="A0A2G9YXC4"/>
<dbReference type="Gene3D" id="3.40.50.720">
    <property type="entry name" value="NAD(P)-binding Rossmann-like Domain"/>
    <property type="match status" value="1"/>
</dbReference>
<feature type="binding site" evidence="10">
    <location>
        <begin position="66"/>
        <end position="67"/>
    </location>
    <ligand>
        <name>NAD(+)</name>
        <dbReference type="ChEBI" id="CHEBI:57540"/>
    </ligand>
</feature>
<keyword evidence="6" id="KW-0443">Lipid metabolism</keyword>
<comment type="caution">
    <text evidence="11">The sequence shown here is derived from an EMBL/GenBank/DDBJ whole genome shotgun (WGS) entry which is preliminary data.</text>
</comment>
<comment type="similarity">
    <text evidence="2 8">Belongs to the short-chain dehydrogenases/reductases (SDR) family. FabI subfamily.</text>
</comment>
<dbReference type="InterPro" id="IPR036291">
    <property type="entry name" value="NAD(P)-bd_dom_sf"/>
</dbReference>
<feature type="binding site" evidence="10">
    <location>
        <position position="94"/>
    </location>
    <ligand>
        <name>NAD(+)</name>
        <dbReference type="ChEBI" id="CHEBI:57540"/>
    </ligand>
</feature>
<organism evidence="11 12">
    <name type="scientific">Candidatus Nealsonbacteria bacterium CG23_combo_of_CG06-09_8_20_14_all_38_19</name>
    <dbReference type="NCBI Taxonomy" id="1974721"/>
    <lineage>
        <taxon>Bacteria</taxon>
        <taxon>Candidatus Nealsoniibacteriota</taxon>
    </lineage>
</organism>
<dbReference type="PIRSF" id="PIRSF000094">
    <property type="entry name" value="Enoyl-ACP_rdct"/>
    <property type="match status" value="1"/>
</dbReference>